<sequence>MKMRYLPLLAALAAASAQAQNLVVCTEAAPEGFDIVQYTGAVTADATAETVFSRLLGFKPGTTELIPGLATSWEISDDGLVYTFRLRPDVKFHATDWFTPSRPFNADDVVWTFQRALDPKHPWHESAQRGYAYFDAMGMRELIKSVEKVDALTVRFTLTHPEAPFLADMAMPFASIYSAEYGDQLLAAGKTNQLNQLPIGTGPFVFNRYAKDAQVRYKANPDYFRGKPEIDNLIFAITLDPNVRLQKVRAGECQLALYPKPEDVAGIRNDPRLAVDEIDALLTTYVAINTEHKPLDDARVRQAINLAIDKQALLGAVFGPGAASAAVNPYPPTLLGYNHQIQDWPHDPQKARALLAEAGVKDLKITLFIRNGTSPTIPNPALAAQMMQADLAKAGIQMTIRSLEWGELLKRSKGGEHDMVLLGWAGDNGDPDNFLSPNLSCAAAKSGENQARWCDQDFETLMQKARTVSEPAERAKLYEQALEVFHNQAPWIPLAHPKLFNVRRSNIDGYVISPLSNNNFATTRVK</sequence>
<feature type="domain" description="Solute-binding protein family 5" evidence="7">
    <location>
        <begin position="64"/>
        <end position="444"/>
    </location>
</feature>
<reference evidence="8" key="1">
    <citation type="submission" date="2023-08" db="EMBL/GenBank/DDBJ databases">
        <title>Increased levels of nutrients transform a symbiont into a lethal pathobiont.</title>
        <authorList>
            <person name="Lachnit T."/>
            <person name="Ulrich L."/>
            <person name="Willmer F.M."/>
            <person name="Hasenbein T."/>
            <person name="Steiner L.X."/>
            <person name="Wolters M."/>
            <person name="Herbst E.M."/>
            <person name="Deines P."/>
        </authorList>
    </citation>
    <scope>NUCLEOTIDE SEQUENCE</scope>
    <source>
        <strain evidence="8">T3</strain>
    </source>
</reference>
<evidence type="ECO:0000256" key="3">
    <source>
        <dbReference type="ARBA" id="ARBA00022729"/>
    </source>
</evidence>
<dbReference type="PANTHER" id="PTHR30290:SF38">
    <property type="entry name" value="D,D-DIPEPTIDE-BINDING PERIPLASMIC PROTEIN DDPA-RELATED"/>
    <property type="match status" value="1"/>
</dbReference>
<comment type="similarity">
    <text evidence="1">Belongs to the bacterial solute-binding protein 5 family.</text>
</comment>
<dbReference type="GO" id="GO:0015031">
    <property type="term" value="P:protein transport"/>
    <property type="evidence" value="ECO:0007669"/>
    <property type="project" value="UniProtKB-KW"/>
</dbReference>
<evidence type="ECO:0000259" key="7">
    <source>
        <dbReference type="Pfam" id="PF00496"/>
    </source>
</evidence>
<evidence type="ECO:0000256" key="2">
    <source>
        <dbReference type="ARBA" id="ARBA00022448"/>
    </source>
</evidence>
<accession>A0AAU7Y5D4</accession>
<dbReference type="EMBL" id="CP158373">
    <property type="protein sequence ID" value="XBY65394.1"/>
    <property type="molecule type" value="Genomic_DNA"/>
</dbReference>
<dbReference type="GO" id="GO:0043190">
    <property type="term" value="C:ATP-binding cassette (ABC) transporter complex"/>
    <property type="evidence" value="ECO:0007669"/>
    <property type="project" value="InterPro"/>
</dbReference>
<feature type="signal peptide" evidence="6">
    <location>
        <begin position="1"/>
        <end position="19"/>
    </location>
</feature>
<gene>
    <name evidence="8" type="ORF">ABS648_06395</name>
</gene>
<dbReference type="RefSeq" id="WP_350447892.1">
    <property type="nucleotide sequence ID" value="NZ_CP158373.1"/>
</dbReference>
<dbReference type="InterPro" id="IPR030678">
    <property type="entry name" value="Peptide/Ni-bd"/>
</dbReference>
<evidence type="ECO:0000256" key="6">
    <source>
        <dbReference type="SAM" id="SignalP"/>
    </source>
</evidence>
<dbReference type="Pfam" id="PF00496">
    <property type="entry name" value="SBP_bac_5"/>
    <property type="match status" value="1"/>
</dbReference>
<keyword evidence="4" id="KW-0571">Peptide transport</keyword>
<dbReference type="FunFam" id="3.40.190.10:FF:000036">
    <property type="entry name" value="Dipeptide ABC transporter, substrate-binding protein"/>
    <property type="match status" value="1"/>
</dbReference>
<dbReference type="AlphaFoldDB" id="A0AAU7Y5D4"/>
<protein>
    <submittedName>
        <fullName evidence="8">ABC transporter substrate-binding protein</fullName>
    </submittedName>
</protein>
<dbReference type="Gene3D" id="3.10.105.10">
    <property type="entry name" value="Dipeptide-binding Protein, Domain 3"/>
    <property type="match status" value="1"/>
</dbReference>
<dbReference type="PANTHER" id="PTHR30290">
    <property type="entry name" value="PERIPLASMIC BINDING COMPONENT OF ABC TRANSPORTER"/>
    <property type="match status" value="1"/>
</dbReference>
<dbReference type="PIRSF" id="PIRSF002741">
    <property type="entry name" value="MppA"/>
    <property type="match status" value="1"/>
</dbReference>
<dbReference type="InterPro" id="IPR000914">
    <property type="entry name" value="SBP_5_dom"/>
</dbReference>
<keyword evidence="5" id="KW-0653">Protein transport</keyword>
<dbReference type="FunFam" id="3.10.105.10:FF:000002">
    <property type="entry name" value="Dipeptide ABC transporter, substrate-binding protein"/>
    <property type="match status" value="1"/>
</dbReference>
<keyword evidence="3 6" id="KW-0732">Signal</keyword>
<dbReference type="InterPro" id="IPR039424">
    <property type="entry name" value="SBP_5"/>
</dbReference>
<dbReference type="Gene3D" id="3.90.76.10">
    <property type="entry name" value="Dipeptide-binding Protein, Domain 1"/>
    <property type="match status" value="1"/>
</dbReference>
<proteinExistence type="inferred from homology"/>
<dbReference type="CDD" id="cd08493">
    <property type="entry name" value="PBP2_DppA_like"/>
    <property type="match status" value="1"/>
</dbReference>
<dbReference type="SUPFAM" id="SSF53850">
    <property type="entry name" value="Periplasmic binding protein-like II"/>
    <property type="match status" value="1"/>
</dbReference>
<dbReference type="Gene3D" id="3.40.190.10">
    <property type="entry name" value="Periplasmic binding protein-like II"/>
    <property type="match status" value="1"/>
</dbReference>
<feature type="chain" id="PRO_5043772982" evidence="6">
    <location>
        <begin position="20"/>
        <end position="526"/>
    </location>
</feature>
<evidence type="ECO:0000256" key="4">
    <source>
        <dbReference type="ARBA" id="ARBA00022856"/>
    </source>
</evidence>
<evidence type="ECO:0000256" key="1">
    <source>
        <dbReference type="ARBA" id="ARBA00005695"/>
    </source>
</evidence>
<evidence type="ECO:0000313" key="8">
    <source>
        <dbReference type="EMBL" id="XBY65394.1"/>
    </source>
</evidence>
<evidence type="ECO:0000256" key="5">
    <source>
        <dbReference type="ARBA" id="ARBA00022927"/>
    </source>
</evidence>
<keyword evidence="2" id="KW-0813">Transport</keyword>
<name>A0AAU7Y5D4_9PSED</name>
<dbReference type="GO" id="GO:1904680">
    <property type="term" value="F:peptide transmembrane transporter activity"/>
    <property type="evidence" value="ECO:0007669"/>
    <property type="project" value="TreeGrafter"/>
</dbReference>
<dbReference type="GO" id="GO:0042938">
    <property type="term" value="P:dipeptide transport"/>
    <property type="evidence" value="ECO:0007669"/>
    <property type="project" value="TreeGrafter"/>
</dbReference>
<dbReference type="GO" id="GO:0030288">
    <property type="term" value="C:outer membrane-bounded periplasmic space"/>
    <property type="evidence" value="ECO:0007669"/>
    <property type="project" value="TreeGrafter"/>
</dbReference>
<organism evidence="8">
    <name type="scientific">Pseudomonas solani</name>
    <dbReference type="NCBI Taxonomy" id="2731552"/>
    <lineage>
        <taxon>Bacteria</taxon>
        <taxon>Pseudomonadati</taxon>
        <taxon>Pseudomonadota</taxon>
        <taxon>Gammaproteobacteria</taxon>
        <taxon>Pseudomonadales</taxon>
        <taxon>Pseudomonadaceae</taxon>
        <taxon>Pseudomonas</taxon>
    </lineage>
</organism>